<name>A0A4Q5J9Y6_9ACTN</name>
<keyword evidence="4" id="KW-1185">Reference proteome</keyword>
<dbReference type="AlphaFoldDB" id="A0A4Q5J9Y6"/>
<dbReference type="Proteomes" id="UP000291189">
    <property type="component" value="Unassembled WGS sequence"/>
</dbReference>
<dbReference type="EMBL" id="SDPU01000010">
    <property type="protein sequence ID" value="RYU14575.1"/>
    <property type="molecule type" value="Genomic_DNA"/>
</dbReference>
<proteinExistence type="predicted"/>
<dbReference type="InterPro" id="IPR012495">
    <property type="entry name" value="TadE-like_dom"/>
</dbReference>
<evidence type="ECO:0000313" key="3">
    <source>
        <dbReference type="EMBL" id="RYU14575.1"/>
    </source>
</evidence>
<dbReference type="RefSeq" id="WP_129985459.1">
    <property type="nucleotide sequence ID" value="NZ_SDPU01000010.1"/>
</dbReference>
<keyword evidence="1" id="KW-1133">Transmembrane helix</keyword>
<reference evidence="3 4" key="1">
    <citation type="submission" date="2019-01" db="EMBL/GenBank/DDBJ databases">
        <title>Nocardioides guangzhouensis sp. nov., an actinobacterium isolated from soil.</title>
        <authorList>
            <person name="Fu Y."/>
            <person name="Cai Y."/>
            <person name="Lin Z."/>
            <person name="Chen P."/>
        </authorList>
    </citation>
    <scope>NUCLEOTIDE SEQUENCE [LARGE SCALE GENOMIC DNA]</scope>
    <source>
        <strain evidence="3 4">NBRC 105384</strain>
    </source>
</reference>
<dbReference type="NCBIfam" id="NF041390">
    <property type="entry name" value="TadE_Rv3655c"/>
    <property type="match status" value="1"/>
</dbReference>
<keyword evidence="1" id="KW-0472">Membrane</keyword>
<keyword evidence="1" id="KW-0812">Transmembrane</keyword>
<protein>
    <submittedName>
        <fullName evidence="3">Pilus assembly protein</fullName>
    </submittedName>
</protein>
<evidence type="ECO:0000259" key="2">
    <source>
        <dbReference type="Pfam" id="PF07811"/>
    </source>
</evidence>
<sequence>MQRPTRTESGACLLRAPGPGRRTERGAATAEAVMVMPVLAALTIALVWLLALAAAQTRTVDAAREVARALARDEPRATALELGRRVAPAGADFAVGGGSSDVTVEVSAAVGGPGGLLAFLPDVTVRAEAVAAREQQ</sequence>
<accession>A0A4Q5J9Y6</accession>
<comment type="caution">
    <text evidence="3">The sequence shown here is derived from an EMBL/GenBank/DDBJ whole genome shotgun (WGS) entry which is preliminary data.</text>
</comment>
<dbReference type="OrthoDB" id="3747652at2"/>
<dbReference type="InterPro" id="IPR049790">
    <property type="entry name" value="Rv3655c/TadE"/>
</dbReference>
<gene>
    <name evidence="3" type="ORF">ETU37_03415</name>
</gene>
<evidence type="ECO:0000313" key="4">
    <source>
        <dbReference type="Proteomes" id="UP000291189"/>
    </source>
</evidence>
<evidence type="ECO:0000256" key="1">
    <source>
        <dbReference type="SAM" id="Phobius"/>
    </source>
</evidence>
<dbReference type="Pfam" id="PF07811">
    <property type="entry name" value="TadE"/>
    <property type="match status" value="1"/>
</dbReference>
<organism evidence="3 4">
    <name type="scientific">Nocardioides iriomotensis</name>
    <dbReference type="NCBI Taxonomy" id="715784"/>
    <lineage>
        <taxon>Bacteria</taxon>
        <taxon>Bacillati</taxon>
        <taxon>Actinomycetota</taxon>
        <taxon>Actinomycetes</taxon>
        <taxon>Propionibacteriales</taxon>
        <taxon>Nocardioidaceae</taxon>
        <taxon>Nocardioides</taxon>
    </lineage>
</organism>
<feature type="domain" description="TadE-like" evidence="2">
    <location>
        <begin position="26"/>
        <end position="68"/>
    </location>
</feature>
<feature type="transmembrane region" description="Helical" evidence="1">
    <location>
        <begin position="32"/>
        <end position="55"/>
    </location>
</feature>